<dbReference type="GO" id="GO:0005829">
    <property type="term" value="C:cytosol"/>
    <property type="evidence" value="ECO:0007669"/>
    <property type="project" value="TreeGrafter"/>
</dbReference>
<keyword evidence="9" id="KW-0808">Transferase</keyword>
<keyword evidence="6 9" id="KW-0500">Molybdenum</keyword>
<comment type="catalytic activity">
    <reaction evidence="8">
        <text>adenylyl-molybdopterin + molybdate = Mo-molybdopterin + AMP + H(+)</text>
        <dbReference type="Rhea" id="RHEA:35047"/>
        <dbReference type="ChEBI" id="CHEBI:15378"/>
        <dbReference type="ChEBI" id="CHEBI:36264"/>
        <dbReference type="ChEBI" id="CHEBI:62727"/>
        <dbReference type="ChEBI" id="CHEBI:71302"/>
        <dbReference type="ChEBI" id="CHEBI:456215"/>
        <dbReference type="EC" id="2.10.1.1"/>
    </reaction>
</comment>
<dbReference type="Pfam" id="PF03454">
    <property type="entry name" value="MoeA_C"/>
    <property type="match status" value="1"/>
</dbReference>
<name>E2ZAC0_9FIRM</name>
<dbReference type="Pfam" id="PF03453">
    <property type="entry name" value="MoeA_N"/>
    <property type="match status" value="1"/>
</dbReference>
<keyword evidence="9" id="KW-0460">Magnesium</keyword>
<dbReference type="CDD" id="cd00887">
    <property type="entry name" value="MoeA"/>
    <property type="match status" value="1"/>
</dbReference>
<dbReference type="RefSeq" id="WP_006941205.1">
    <property type="nucleotide sequence ID" value="NZ_GL538184.1"/>
</dbReference>
<feature type="domain" description="MoaB/Mog" evidence="10">
    <location>
        <begin position="178"/>
        <end position="323"/>
    </location>
</feature>
<sequence length="409" mass="43947">MTPISVKEVNRIWADVLTTTTVGTETIRPDLALGRILAEDIHAAEPYPPFRKSPFDGYAVHFEKGRTDYEVLATLGAGEVYDGTVKEGAAVRLMTGGALPDGTDTIVMQEQVSATADGKSIHLNLPVQKGDNVIPIGEECTTGDLILKAGSVLTAGAMSAAVGIGHTDLTVYKDLRVLFITSGQELVMPGEPRNGAQIYNSNAYLFAGLLREYGFGQIGYMHVTDKVSELDTEITRIFSASMEVDIIISTGGVSVGLFDSMPQIYERIGARKLYDRVTMRPGSASFGGVIERKGKTVPILGLSGNPSAAFNAFHLIALPVLRRLRGEEQTALPELDCRMKEGLHKNNPVDRFVQGTVSYEDGIPFFTPLERATAGSLFGPARADALAFIPKGAPPAMEGMSVRTVLLKK</sequence>
<dbReference type="InterPro" id="IPR005111">
    <property type="entry name" value="MoeA_C_domain_IV"/>
</dbReference>
<dbReference type="InterPro" id="IPR001453">
    <property type="entry name" value="MoaB/Mog_dom"/>
</dbReference>
<dbReference type="InterPro" id="IPR036135">
    <property type="entry name" value="MoeA_linker/N_sf"/>
</dbReference>
<evidence type="ECO:0000256" key="3">
    <source>
        <dbReference type="ARBA" id="ARBA00010763"/>
    </source>
</evidence>
<dbReference type="STRING" id="706434.HMPREF9429_00380"/>
<dbReference type="InterPro" id="IPR038987">
    <property type="entry name" value="MoeA-like"/>
</dbReference>
<reference evidence="11 12" key="1">
    <citation type="submission" date="2010-08" db="EMBL/GenBank/DDBJ databases">
        <authorList>
            <person name="Weinstock G."/>
            <person name="Sodergren E."/>
            <person name="Clifton S."/>
            <person name="Fulton L."/>
            <person name="Fulton B."/>
            <person name="Courtney L."/>
            <person name="Fronick C."/>
            <person name="Harrison M."/>
            <person name="Strong C."/>
            <person name="Farmer C."/>
            <person name="Delahaunty K."/>
            <person name="Markovic C."/>
            <person name="Hall O."/>
            <person name="Minx P."/>
            <person name="Tomlinson C."/>
            <person name="Mitreva M."/>
            <person name="Hou S."/>
            <person name="Chen J."/>
            <person name="Wollam A."/>
            <person name="Pepin K.H."/>
            <person name="Johnson M."/>
            <person name="Bhonagiri V."/>
            <person name="Zhang X."/>
            <person name="Suruliraj S."/>
            <person name="Warren W."/>
            <person name="Chinwalla A."/>
            <person name="Mardis E.R."/>
            <person name="Wilson R.K."/>
        </authorList>
    </citation>
    <scope>NUCLEOTIDE SEQUENCE [LARGE SCALE GENOMIC DNA]</scope>
    <source>
        <strain evidence="11 12">F0359</strain>
    </source>
</reference>
<dbReference type="SUPFAM" id="SSF63882">
    <property type="entry name" value="MoeA N-terminal region -like"/>
    <property type="match status" value="1"/>
</dbReference>
<evidence type="ECO:0000256" key="2">
    <source>
        <dbReference type="ARBA" id="ARBA00005046"/>
    </source>
</evidence>
<dbReference type="SUPFAM" id="SSF63867">
    <property type="entry name" value="MoeA C-terminal domain-like"/>
    <property type="match status" value="1"/>
</dbReference>
<evidence type="ECO:0000256" key="1">
    <source>
        <dbReference type="ARBA" id="ARBA00002901"/>
    </source>
</evidence>
<dbReference type="Pfam" id="PF00994">
    <property type="entry name" value="MoCF_biosynth"/>
    <property type="match status" value="1"/>
</dbReference>
<keyword evidence="12" id="KW-1185">Reference proteome</keyword>
<keyword evidence="7 9" id="KW-0501">Molybdenum cofactor biosynthesis</keyword>
<evidence type="ECO:0000256" key="8">
    <source>
        <dbReference type="ARBA" id="ARBA00047317"/>
    </source>
</evidence>
<dbReference type="PANTHER" id="PTHR10192">
    <property type="entry name" value="MOLYBDOPTERIN BIOSYNTHESIS PROTEIN"/>
    <property type="match status" value="1"/>
</dbReference>
<dbReference type="Gene3D" id="3.90.105.10">
    <property type="entry name" value="Molybdopterin biosynthesis moea protein, domain 2"/>
    <property type="match status" value="1"/>
</dbReference>
<comment type="caution">
    <text evidence="11">The sequence shown here is derived from an EMBL/GenBank/DDBJ whole genome shotgun (WGS) entry which is preliminary data.</text>
</comment>
<comment type="similarity">
    <text evidence="3 9">Belongs to the MoeA family.</text>
</comment>
<dbReference type="GO" id="GO:0061599">
    <property type="term" value="F:molybdopterin molybdotransferase activity"/>
    <property type="evidence" value="ECO:0007669"/>
    <property type="project" value="UniProtKB-UniRule"/>
</dbReference>
<dbReference type="SMART" id="SM00852">
    <property type="entry name" value="MoCF_biosynth"/>
    <property type="match status" value="1"/>
</dbReference>
<evidence type="ECO:0000313" key="12">
    <source>
        <dbReference type="Proteomes" id="UP000003195"/>
    </source>
</evidence>
<gene>
    <name evidence="11" type="ORF">HMPREF9429_00380</name>
</gene>
<accession>E2ZAC0</accession>
<evidence type="ECO:0000256" key="7">
    <source>
        <dbReference type="ARBA" id="ARBA00023150"/>
    </source>
</evidence>
<dbReference type="Gene3D" id="3.40.980.10">
    <property type="entry name" value="MoaB/Mog-like domain"/>
    <property type="match status" value="1"/>
</dbReference>
<keyword evidence="9" id="KW-0479">Metal-binding</keyword>
<organism evidence="11 12">
    <name type="scientific">Megasphaera micronuciformis F0359</name>
    <dbReference type="NCBI Taxonomy" id="706434"/>
    <lineage>
        <taxon>Bacteria</taxon>
        <taxon>Bacillati</taxon>
        <taxon>Bacillota</taxon>
        <taxon>Negativicutes</taxon>
        <taxon>Veillonellales</taxon>
        <taxon>Veillonellaceae</taxon>
        <taxon>Megasphaera</taxon>
    </lineage>
</organism>
<dbReference type="Proteomes" id="UP000003195">
    <property type="component" value="Unassembled WGS sequence"/>
</dbReference>
<evidence type="ECO:0000256" key="6">
    <source>
        <dbReference type="ARBA" id="ARBA00022505"/>
    </source>
</evidence>
<dbReference type="EC" id="2.10.1.1" evidence="4 9"/>
<dbReference type="Gene3D" id="2.40.340.10">
    <property type="entry name" value="MoeA, C-terminal, domain IV"/>
    <property type="match status" value="1"/>
</dbReference>
<dbReference type="InterPro" id="IPR005110">
    <property type="entry name" value="MoeA_linker/N"/>
</dbReference>
<dbReference type="PANTHER" id="PTHR10192:SF5">
    <property type="entry name" value="GEPHYRIN"/>
    <property type="match status" value="1"/>
</dbReference>
<evidence type="ECO:0000313" key="11">
    <source>
        <dbReference type="EMBL" id="EFQ04882.1"/>
    </source>
</evidence>
<dbReference type="InterPro" id="IPR036425">
    <property type="entry name" value="MoaB/Mog-like_dom_sf"/>
</dbReference>
<dbReference type="UniPathway" id="UPA00344"/>
<evidence type="ECO:0000256" key="4">
    <source>
        <dbReference type="ARBA" id="ARBA00013269"/>
    </source>
</evidence>
<comment type="cofactor">
    <cofactor evidence="9">
        <name>Mg(2+)</name>
        <dbReference type="ChEBI" id="CHEBI:18420"/>
    </cofactor>
</comment>
<evidence type="ECO:0000259" key="10">
    <source>
        <dbReference type="SMART" id="SM00852"/>
    </source>
</evidence>
<dbReference type="Gene3D" id="2.170.190.11">
    <property type="entry name" value="Molybdopterin biosynthesis moea protein, domain 3"/>
    <property type="match status" value="1"/>
</dbReference>
<dbReference type="GO" id="GO:0046872">
    <property type="term" value="F:metal ion binding"/>
    <property type="evidence" value="ECO:0007669"/>
    <property type="project" value="UniProtKB-UniRule"/>
</dbReference>
<dbReference type="HOGENOM" id="CLU_010186_7_1_9"/>
<proteinExistence type="inferred from homology"/>
<dbReference type="GO" id="GO:0006777">
    <property type="term" value="P:Mo-molybdopterin cofactor biosynthetic process"/>
    <property type="evidence" value="ECO:0007669"/>
    <property type="project" value="UniProtKB-UniRule"/>
</dbReference>
<dbReference type="EMBL" id="AECS01000010">
    <property type="protein sequence ID" value="EFQ04882.1"/>
    <property type="molecule type" value="Genomic_DNA"/>
</dbReference>
<dbReference type="InterPro" id="IPR036688">
    <property type="entry name" value="MoeA_C_domain_IV_sf"/>
</dbReference>
<evidence type="ECO:0000256" key="9">
    <source>
        <dbReference type="RuleBase" id="RU365090"/>
    </source>
</evidence>
<comment type="pathway">
    <text evidence="2 9">Cofactor biosynthesis; molybdopterin biosynthesis.</text>
</comment>
<evidence type="ECO:0000256" key="5">
    <source>
        <dbReference type="ARBA" id="ARBA00021108"/>
    </source>
</evidence>
<comment type="function">
    <text evidence="1 9">Catalyzes the insertion of molybdate into adenylated molybdopterin with the concomitant release of AMP.</text>
</comment>
<dbReference type="AlphaFoldDB" id="E2ZAC0"/>
<dbReference type="eggNOG" id="COG0303">
    <property type="taxonomic scope" value="Bacteria"/>
</dbReference>
<protein>
    <recommendedName>
        <fullName evidence="5 9">Molybdopterin molybdenumtransferase</fullName>
        <ecNumber evidence="4 9">2.10.1.1</ecNumber>
    </recommendedName>
</protein>
<dbReference type="SUPFAM" id="SSF53218">
    <property type="entry name" value="Molybdenum cofactor biosynthesis proteins"/>
    <property type="match status" value="1"/>
</dbReference>